<name>A0ABV9JLU1_9GAMM</name>
<evidence type="ECO:0000256" key="2">
    <source>
        <dbReference type="ARBA" id="ARBA00022801"/>
    </source>
</evidence>
<accession>A0ABV9JLU1</accession>
<reference evidence="4" key="1">
    <citation type="journal article" date="2019" name="Int. J. Syst. Evol. Microbiol.">
        <title>The Global Catalogue of Microorganisms (GCM) 10K type strain sequencing project: providing services to taxonomists for standard genome sequencing and annotation.</title>
        <authorList>
            <consortium name="The Broad Institute Genomics Platform"/>
            <consortium name="The Broad Institute Genome Sequencing Center for Infectious Disease"/>
            <person name="Wu L."/>
            <person name="Ma J."/>
        </authorList>
    </citation>
    <scope>NUCLEOTIDE SEQUENCE [LARGE SCALE GENOMIC DNA]</scope>
    <source>
        <strain evidence="4">DT28</strain>
    </source>
</reference>
<gene>
    <name evidence="3" type="ORF">ACFO3I_09275</name>
</gene>
<sequence>MFSAEQKDCLQELMNVAMGLASDKLARFLGTFVHLQVPAIEFIQSSELSIQFFQEAEHKALAIISQGFLGTEGIRGEAILLFQQESAHTLAQLFDYEQGTSSDLEMLMDISTILNSTFLNSLAGQIQQQLSYSAPRTVASPVTGISESLFYSLQNCELALKVDIRYQLTDYAFDCDMLLLIPGEAVGRLQQTLDRILERY</sequence>
<dbReference type="Proteomes" id="UP001595962">
    <property type="component" value="Unassembled WGS sequence"/>
</dbReference>
<keyword evidence="4" id="KW-1185">Reference proteome</keyword>
<dbReference type="CDD" id="cd17910">
    <property type="entry name" value="CheC_ClassII"/>
    <property type="match status" value="1"/>
</dbReference>
<comment type="caution">
    <text evidence="3">The sequence shown here is derived from an EMBL/GenBank/DDBJ whole genome shotgun (WGS) entry which is preliminary data.</text>
</comment>
<dbReference type="Gene3D" id="3.40.1550.10">
    <property type="entry name" value="CheC-like"/>
    <property type="match status" value="1"/>
</dbReference>
<keyword evidence="1" id="KW-0145">Chemotaxis</keyword>
<dbReference type="PANTHER" id="PTHR43693">
    <property type="entry name" value="PROTEIN PHOSPHATASE CHEZ"/>
    <property type="match status" value="1"/>
</dbReference>
<dbReference type="SUPFAM" id="SSF103039">
    <property type="entry name" value="CheC-like"/>
    <property type="match status" value="1"/>
</dbReference>
<evidence type="ECO:0000256" key="1">
    <source>
        <dbReference type="ARBA" id="ARBA00022500"/>
    </source>
</evidence>
<proteinExistence type="predicted"/>
<dbReference type="PANTHER" id="PTHR43693:SF1">
    <property type="entry name" value="PROTEIN PHOSPHATASE CHEZ"/>
    <property type="match status" value="1"/>
</dbReference>
<dbReference type="InterPro" id="IPR028976">
    <property type="entry name" value="CheC-like_sf"/>
</dbReference>
<evidence type="ECO:0000313" key="3">
    <source>
        <dbReference type="EMBL" id="MFC4655203.1"/>
    </source>
</evidence>
<keyword evidence="2" id="KW-0378">Hydrolase</keyword>
<dbReference type="InterPro" id="IPR050992">
    <property type="entry name" value="CheZ_family_phosphatases"/>
</dbReference>
<dbReference type="EMBL" id="JBHSGB010000009">
    <property type="protein sequence ID" value="MFC4655203.1"/>
    <property type="molecule type" value="Genomic_DNA"/>
</dbReference>
<evidence type="ECO:0000313" key="4">
    <source>
        <dbReference type="Proteomes" id="UP001595962"/>
    </source>
</evidence>
<organism evidence="3 4">
    <name type="scientific">Rheinheimera marina</name>
    <dbReference type="NCBI Taxonomy" id="1774958"/>
    <lineage>
        <taxon>Bacteria</taxon>
        <taxon>Pseudomonadati</taxon>
        <taxon>Pseudomonadota</taxon>
        <taxon>Gammaproteobacteria</taxon>
        <taxon>Chromatiales</taxon>
        <taxon>Chromatiaceae</taxon>
        <taxon>Rheinheimera</taxon>
    </lineage>
</organism>
<dbReference type="RefSeq" id="WP_377333611.1">
    <property type="nucleotide sequence ID" value="NZ_JBHSGB010000009.1"/>
</dbReference>
<protein>
    <submittedName>
        <fullName evidence="3">Chemotaxis protein</fullName>
    </submittedName>
</protein>